<name>Q218Z2_RHOPB</name>
<organism evidence="1">
    <name type="scientific">Rhodopseudomonas palustris (strain BisB18)</name>
    <dbReference type="NCBI Taxonomy" id="316056"/>
    <lineage>
        <taxon>Bacteria</taxon>
        <taxon>Pseudomonadati</taxon>
        <taxon>Pseudomonadota</taxon>
        <taxon>Alphaproteobacteria</taxon>
        <taxon>Hyphomicrobiales</taxon>
        <taxon>Nitrobacteraceae</taxon>
        <taxon>Rhodopseudomonas</taxon>
    </lineage>
</organism>
<sequence>MTIGEDGHFQSIVLQPLNVWQFNQDGSTFDRSVVESRVADWGKRIDDLYANIAGWSAGLDVVIDQSRTVRMSEELMQAYAVPDRELRILDLSKHGRSLLSFVPVGLWVFGSNGRIDIISTRETTLLLDLARPLDPPNWSVLTNKAERSFEPWSQAAFLRILDAAEAL</sequence>
<protein>
    <submittedName>
        <fullName evidence="1">Uncharacterized protein</fullName>
    </submittedName>
</protein>
<proteinExistence type="predicted"/>
<dbReference type="EMBL" id="CP000301">
    <property type="protein sequence ID" value="ABD87044.1"/>
    <property type="molecule type" value="Genomic_DNA"/>
</dbReference>
<dbReference type="STRING" id="316056.RPC_1482"/>
<dbReference type="KEGG" id="rpc:RPC_1482"/>
<dbReference type="AlphaFoldDB" id="Q218Z2"/>
<reference evidence="1" key="1">
    <citation type="submission" date="2006-03" db="EMBL/GenBank/DDBJ databases">
        <title>Complete sequence of Rhodopseudomonas palustris BisB18.</title>
        <authorList>
            <consortium name="US DOE Joint Genome Institute"/>
            <person name="Copeland A."/>
            <person name="Lucas S."/>
            <person name="Lapidus A."/>
            <person name="Barry K."/>
            <person name="Detter J.C."/>
            <person name="Glavina del Rio T."/>
            <person name="Hammon N."/>
            <person name="Israni S."/>
            <person name="Dalin E."/>
            <person name="Tice H."/>
            <person name="Pitluck S."/>
            <person name="Chain P."/>
            <person name="Malfatti S."/>
            <person name="Shin M."/>
            <person name="Vergez L."/>
            <person name="Schmutz J."/>
            <person name="Larimer F."/>
            <person name="Land M."/>
            <person name="Hauser L."/>
            <person name="Pelletier D.A."/>
            <person name="Kyrpides N."/>
            <person name="Anderson I."/>
            <person name="Oda Y."/>
            <person name="Harwood C.S."/>
            <person name="Richardson P."/>
        </authorList>
    </citation>
    <scope>NUCLEOTIDE SEQUENCE [LARGE SCALE GENOMIC DNA]</scope>
    <source>
        <strain evidence="1">BisB18</strain>
    </source>
</reference>
<accession>Q218Z2</accession>
<gene>
    <name evidence="1" type="ordered locus">RPC_1482</name>
</gene>
<dbReference type="HOGENOM" id="CLU_1814932_0_0_5"/>
<evidence type="ECO:0000313" key="1">
    <source>
        <dbReference type="EMBL" id="ABD87044.1"/>
    </source>
</evidence>